<sequence length="28" mass="3282">AVALLDRVINYWSIVIFGFILFLVSKRK</sequence>
<evidence type="ECO:0000256" key="1">
    <source>
        <dbReference type="SAM" id="Phobius"/>
    </source>
</evidence>
<dbReference type="AlphaFoldDB" id="A0A6J4KPZ0"/>
<keyword evidence="1" id="KW-1133">Transmembrane helix</keyword>
<keyword evidence="1" id="KW-0472">Membrane</keyword>
<name>A0A6J4KPZ0_9CHLR</name>
<keyword evidence="1" id="KW-0812">Transmembrane</keyword>
<dbReference type="EMBL" id="CADCTR010001781">
    <property type="protein sequence ID" value="CAA9311988.1"/>
    <property type="molecule type" value="Genomic_DNA"/>
</dbReference>
<proteinExistence type="predicted"/>
<accession>A0A6J4KPZ0</accession>
<organism evidence="2">
    <name type="scientific">uncultured Chloroflexia bacterium</name>
    <dbReference type="NCBI Taxonomy" id="1672391"/>
    <lineage>
        <taxon>Bacteria</taxon>
        <taxon>Bacillati</taxon>
        <taxon>Chloroflexota</taxon>
        <taxon>Chloroflexia</taxon>
        <taxon>environmental samples</taxon>
    </lineage>
</organism>
<gene>
    <name evidence="2" type="ORF">AVDCRST_MAG93-5285</name>
</gene>
<evidence type="ECO:0000313" key="2">
    <source>
        <dbReference type="EMBL" id="CAA9311988.1"/>
    </source>
</evidence>
<feature type="transmembrane region" description="Helical" evidence="1">
    <location>
        <begin position="6"/>
        <end position="24"/>
    </location>
</feature>
<reference evidence="2" key="1">
    <citation type="submission" date="2020-02" db="EMBL/GenBank/DDBJ databases">
        <authorList>
            <person name="Meier V. D."/>
        </authorList>
    </citation>
    <scope>NUCLEOTIDE SEQUENCE</scope>
    <source>
        <strain evidence="2">AVDCRST_MAG93</strain>
    </source>
</reference>
<protein>
    <submittedName>
        <fullName evidence="2">Uncharacterized protein</fullName>
    </submittedName>
</protein>
<feature type="non-terminal residue" evidence="2">
    <location>
        <position position="1"/>
    </location>
</feature>